<proteinExistence type="predicted"/>
<feature type="compositionally biased region" description="Basic and acidic residues" evidence="1">
    <location>
        <begin position="44"/>
        <end position="59"/>
    </location>
</feature>
<evidence type="ECO:0000256" key="1">
    <source>
        <dbReference type="SAM" id="MobiDB-lite"/>
    </source>
</evidence>
<dbReference type="Proteomes" id="UP001363151">
    <property type="component" value="Unassembled WGS sequence"/>
</dbReference>
<evidence type="ECO:0000313" key="3">
    <source>
        <dbReference type="Proteomes" id="UP001363151"/>
    </source>
</evidence>
<feature type="compositionally biased region" description="Low complexity" evidence="1">
    <location>
        <begin position="141"/>
        <end position="165"/>
    </location>
</feature>
<reference evidence="2 3" key="1">
    <citation type="submission" date="2024-03" db="EMBL/GenBank/DDBJ databases">
        <title>Aureococcus anophagefferens CCMP1851 and Kratosvirus quantuckense: Draft genome of a second virus-susceptible host strain in the model system.</title>
        <authorList>
            <person name="Chase E."/>
            <person name="Truchon A.R."/>
            <person name="Schepens W."/>
            <person name="Wilhelm S.W."/>
        </authorList>
    </citation>
    <scope>NUCLEOTIDE SEQUENCE [LARGE SCALE GENOMIC DNA]</scope>
    <source>
        <strain evidence="2 3">CCMP1851</strain>
    </source>
</reference>
<gene>
    <name evidence="2" type="ORF">SO694_00008341</name>
</gene>
<name>A0ABR1GDR0_AURAN</name>
<accession>A0ABR1GDR0</accession>
<feature type="compositionally biased region" description="Basic and acidic residues" evidence="1">
    <location>
        <begin position="102"/>
        <end position="125"/>
    </location>
</feature>
<protein>
    <recommendedName>
        <fullName evidence="4">TolA protein</fullName>
    </recommendedName>
</protein>
<comment type="caution">
    <text evidence="2">The sequence shown here is derived from an EMBL/GenBank/DDBJ whole genome shotgun (WGS) entry which is preliminary data.</text>
</comment>
<organism evidence="2 3">
    <name type="scientific">Aureococcus anophagefferens</name>
    <name type="common">Harmful bloom alga</name>
    <dbReference type="NCBI Taxonomy" id="44056"/>
    <lineage>
        <taxon>Eukaryota</taxon>
        <taxon>Sar</taxon>
        <taxon>Stramenopiles</taxon>
        <taxon>Ochrophyta</taxon>
        <taxon>Pelagophyceae</taxon>
        <taxon>Pelagomonadales</taxon>
        <taxon>Pelagomonadaceae</taxon>
        <taxon>Aureococcus</taxon>
    </lineage>
</organism>
<feature type="region of interest" description="Disordered" evidence="1">
    <location>
        <begin position="26"/>
        <end position="59"/>
    </location>
</feature>
<keyword evidence="3" id="KW-1185">Reference proteome</keyword>
<evidence type="ECO:0000313" key="2">
    <source>
        <dbReference type="EMBL" id="KAK7254144.1"/>
    </source>
</evidence>
<feature type="region of interest" description="Disordered" evidence="1">
    <location>
        <begin position="102"/>
        <end position="165"/>
    </location>
</feature>
<dbReference type="EMBL" id="JBBJCI010000032">
    <property type="protein sequence ID" value="KAK7254144.1"/>
    <property type="molecule type" value="Genomic_DNA"/>
</dbReference>
<sequence length="165" mass="18488">MTEPPPMTDTAKKRLAVLEKLKSVDDATKQEREAQLSLRRKLTKAREEARARSRRAADLDREWRCAQIAARRLELERAQKKLDDVDDARRRARLALELLTEPKDGEARAYRTEAREREDAAREAGRASSLAAGEARRRALRASAPRSKASARPGAPGAPPTRRAA</sequence>
<evidence type="ECO:0008006" key="4">
    <source>
        <dbReference type="Google" id="ProtNLM"/>
    </source>
</evidence>